<reference evidence="3 4" key="1">
    <citation type="journal article" date="2015" name="Nature">
        <title>rRNA introns, odd ribosomes, and small enigmatic genomes across a large radiation of phyla.</title>
        <authorList>
            <person name="Brown C.T."/>
            <person name="Hug L.A."/>
            <person name="Thomas B.C."/>
            <person name="Sharon I."/>
            <person name="Castelle C.J."/>
            <person name="Singh A."/>
            <person name="Wilkins M.J."/>
            <person name="Williams K.H."/>
            <person name="Banfield J.F."/>
        </authorList>
    </citation>
    <scope>NUCLEOTIDE SEQUENCE [LARGE SCALE GENOMIC DNA]</scope>
</reference>
<protein>
    <recommendedName>
        <fullName evidence="2">LytR/CpsA/Psr regulator C-terminal domain-containing protein</fullName>
    </recommendedName>
</protein>
<feature type="transmembrane region" description="Helical" evidence="1">
    <location>
        <begin position="63"/>
        <end position="85"/>
    </location>
</feature>
<dbReference type="AlphaFoldDB" id="A0A0G1SL99"/>
<dbReference type="Gene3D" id="3.30.70.2390">
    <property type="match status" value="1"/>
</dbReference>
<organism evidence="3 4">
    <name type="scientific">Candidatus Amesbacteria bacterium GW2011_GWA1_47_20</name>
    <dbReference type="NCBI Taxonomy" id="1618354"/>
    <lineage>
        <taxon>Bacteria</taxon>
        <taxon>Candidatus Amesiibacteriota</taxon>
    </lineage>
</organism>
<keyword evidence="1" id="KW-0472">Membrane</keyword>
<proteinExistence type="predicted"/>
<evidence type="ECO:0000256" key="1">
    <source>
        <dbReference type="SAM" id="Phobius"/>
    </source>
</evidence>
<name>A0A0G1SL99_9BACT</name>
<gene>
    <name evidence="3" type="ORF">UX92_C0003G0037</name>
</gene>
<keyword evidence="1" id="KW-1133">Transmembrane helix</keyword>
<dbReference type="InterPro" id="IPR027381">
    <property type="entry name" value="LytR/CpsA/Psr_C"/>
</dbReference>
<dbReference type="Pfam" id="PF13399">
    <property type="entry name" value="LytR_C"/>
    <property type="match status" value="1"/>
</dbReference>
<evidence type="ECO:0000313" key="4">
    <source>
        <dbReference type="Proteomes" id="UP000034565"/>
    </source>
</evidence>
<feature type="domain" description="LytR/CpsA/Psr regulator C-terminal" evidence="2">
    <location>
        <begin position="118"/>
        <end position="180"/>
    </location>
</feature>
<sequence length="207" mass="21733">MPAKKDKVSEEVITEVEVEEPAEAKPILEPQVVEAPPTVEPVKEDVPPAVQVVSEEPKKENGWLWILVAFVLGALVGTVSGYLVAKTQKLQNAKTQTTVAQTSPTPSPSPATDVKRADLKVQVLNGSGVAGAAAKAKTMLEGLGYVDVAAGNADGDFAETEIAVKDGQTAVYELVKKDVEDEYTLATEAASLDADSDYDAVITLGAE</sequence>
<keyword evidence="1" id="KW-0812">Transmembrane</keyword>
<dbReference type="Proteomes" id="UP000034565">
    <property type="component" value="Unassembled WGS sequence"/>
</dbReference>
<comment type="caution">
    <text evidence="3">The sequence shown here is derived from an EMBL/GenBank/DDBJ whole genome shotgun (WGS) entry which is preliminary data.</text>
</comment>
<dbReference type="EMBL" id="LCOA01000003">
    <property type="protein sequence ID" value="KKU70217.1"/>
    <property type="molecule type" value="Genomic_DNA"/>
</dbReference>
<accession>A0A0G1SL99</accession>
<evidence type="ECO:0000313" key="3">
    <source>
        <dbReference type="EMBL" id="KKU70217.1"/>
    </source>
</evidence>
<evidence type="ECO:0000259" key="2">
    <source>
        <dbReference type="Pfam" id="PF13399"/>
    </source>
</evidence>